<evidence type="ECO:0000313" key="2">
    <source>
        <dbReference type="Proteomes" id="UP000037848"/>
    </source>
</evidence>
<evidence type="ECO:0008006" key="3">
    <source>
        <dbReference type="Google" id="ProtNLM"/>
    </source>
</evidence>
<dbReference type="OrthoDB" id="6293166at2"/>
<dbReference type="AlphaFoldDB" id="A0A0N0LXI2"/>
<dbReference type="STRING" id="187330.AMS58_16105"/>
<proteinExistence type="predicted"/>
<reference evidence="1 2" key="1">
    <citation type="submission" date="2015-08" db="EMBL/GenBank/DDBJ databases">
        <title>Draft Genome Sequence of Pseudoalteromonas porphyrae UCD-SED14.</title>
        <authorList>
            <person name="Coil D.A."/>
            <person name="Jospin G."/>
            <person name="Lee R.D."/>
            <person name="Eisen J.A."/>
        </authorList>
    </citation>
    <scope>NUCLEOTIDE SEQUENCE [LARGE SCALE GENOMIC DNA]</scope>
    <source>
        <strain evidence="1 2">UCD-SED14</strain>
    </source>
</reference>
<sequence length="140" mass="15832">MNLLNSDNFWQFSCAFYEQCDNQKTLLALQNQQGKNVNLCLLLHYLDSLGLKINSNQLDILVATISDFDQNVMCPLRTARAHLKANQATISGYACIRKELLSAELKLEKQQQQILIDAVNCMDLAKQAAPHNIEMYLANT</sequence>
<keyword evidence="2" id="KW-1185">Reference proteome</keyword>
<dbReference type="PATRIC" id="fig|187330.3.peg.1915"/>
<dbReference type="Proteomes" id="UP000037848">
    <property type="component" value="Unassembled WGS sequence"/>
</dbReference>
<name>A0A0N0LXI2_9GAMM</name>
<evidence type="ECO:0000313" key="1">
    <source>
        <dbReference type="EMBL" id="KPH59959.1"/>
    </source>
</evidence>
<dbReference type="EMBL" id="LHPH01000022">
    <property type="protein sequence ID" value="KPH59959.1"/>
    <property type="molecule type" value="Genomic_DNA"/>
</dbReference>
<gene>
    <name evidence="1" type="ORF">ADS77_16370</name>
</gene>
<dbReference type="RefSeq" id="WP_054455382.1">
    <property type="nucleotide sequence ID" value="NZ_LHPH01000022.1"/>
</dbReference>
<protein>
    <recommendedName>
        <fullName evidence="3">TIGR02444 family protein</fullName>
    </recommendedName>
</protein>
<dbReference type="NCBIfam" id="TIGR02444">
    <property type="entry name" value="TIGR02444 family protein"/>
    <property type="match status" value="1"/>
</dbReference>
<dbReference type="Pfam" id="PF09523">
    <property type="entry name" value="DUF2390"/>
    <property type="match status" value="1"/>
</dbReference>
<dbReference type="InterPro" id="IPR012659">
    <property type="entry name" value="CHP02444"/>
</dbReference>
<organism evidence="1 2">
    <name type="scientific">Pseudoalteromonas porphyrae</name>
    <dbReference type="NCBI Taxonomy" id="187330"/>
    <lineage>
        <taxon>Bacteria</taxon>
        <taxon>Pseudomonadati</taxon>
        <taxon>Pseudomonadota</taxon>
        <taxon>Gammaproteobacteria</taxon>
        <taxon>Alteromonadales</taxon>
        <taxon>Pseudoalteromonadaceae</taxon>
        <taxon>Pseudoalteromonas</taxon>
    </lineage>
</organism>
<accession>A0A0N0LXI2</accession>
<comment type="caution">
    <text evidence="1">The sequence shown here is derived from an EMBL/GenBank/DDBJ whole genome shotgun (WGS) entry which is preliminary data.</text>
</comment>